<keyword evidence="3" id="KW-1185">Reference proteome</keyword>
<evidence type="ECO:0008006" key="4">
    <source>
        <dbReference type="Google" id="ProtNLM"/>
    </source>
</evidence>
<name>A0A9J6G1T4_HAELO</name>
<gene>
    <name evidence="2" type="ORF">HPB48_017745</name>
</gene>
<feature type="coiled-coil region" evidence="1">
    <location>
        <begin position="16"/>
        <end position="43"/>
    </location>
</feature>
<dbReference type="Proteomes" id="UP000821853">
    <property type="component" value="Chromosome 3"/>
</dbReference>
<keyword evidence="1" id="KW-0175">Coiled coil</keyword>
<evidence type="ECO:0000313" key="3">
    <source>
        <dbReference type="Proteomes" id="UP000821853"/>
    </source>
</evidence>
<dbReference type="OrthoDB" id="6749043at2759"/>
<dbReference type="AlphaFoldDB" id="A0A9J6G1T4"/>
<evidence type="ECO:0000313" key="2">
    <source>
        <dbReference type="EMBL" id="KAH9369394.1"/>
    </source>
</evidence>
<protein>
    <recommendedName>
        <fullName evidence="4">Endonuclease-reverse transcriptase</fullName>
    </recommendedName>
</protein>
<dbReference type="Gene3D" id="3.30.70.1820">
    <property type="entry name" value="L1 transposable element, RRM domain"/>
    <property type="match status" value="1"/>
</dbReference>
<sequence length="189" mass="21124">MVSKLEAGQAEILAELKSINSRLTNAEQTLADIVARLVKTEDQCKLLPDLRSDVDNLLTTSVQTSDRLVGIEDRLNDAEDRSRRCNLVFYGVEEGESESWADSEKLATNICRDTLKITLQPKDIQRAHRIGRIATGKIRPIIVNFASYKTKDDVLSKALTLKGKSISISEDFCFATRSGRRELPNSLRS</sequence>
<reference evidence="2 3" key="1">
    <citation type="journal article" date="2020" name="Cell">
        <title>Large-Scale Comparative Analyses of Tick Genomes Elucidate Their Genetic Diversity and Vector Capacities.</title>
        <authorList>
            <consortium name="Tick Genome and Microbiome Consortium (TIGMIC)"/>
            <person name="Jia N."/>
            <person name="Wang J."/>
            <person name="Shi W."/>
            <person name="Du L."/>
            <person name="Sun Y."/>
            <person name="Zhan W."/>
            <person name="Jiang J.F."/>
            <person name="Wang Q."/>
            <person name="Zhang B."/>
            <person name="Ji P."/>
            <person name="Bell-Sakyi L."/>
            <person name="Cui X.M."/>
            <person name="Yuan T.T."/>
            <person name="Jiang B.G."/>
            <person name="Yang W.F."/>
            <person name="Lam T.T."/>
            <person name="Chang Q.C."/>
            <person name="Ding S.J."/>
            <person name="Wang X.J."/>
            <person name="Zhu J.G."/>
            <person name="Ruan X.D."/>
            <person name="Zhao L."/>
            <person name="Wei J.T."/>
            <person name="Ye R.Z."/>
            <person name="Que T.C."/>
            <person name="Du C.H."/>
            <person name="Zhou Y.H."/>
            <person name="Cheng J.X."/>
            <person name="Dai P.F."/>
            <person name="Guo W.B."/>
            <person name="Han X.H."/>
            <person name="Huang E.J."/>
            <person name="Li L.F."/>
            <person name="Wei W."/>
            <person name="Gao Y.C."/>
            <person name="Liu J.Z."/>
            <person name="Shao H.Z."/>
            <person name="Wang X."/>
            <person name="Wang C.C."/>
            <person name="Yang T.C."/>
            <person name="Huo Q.B."/>
            <person name="Li W."/>
            <person name="Chen H.Y."/>
            <person name="Chen S.E."/>
            <person name="Zhou L.G."/>
            <person name="Ni X.B."/>
            <person name="Tian J.H."/>
            <person name="Sheng Y."/>
            <person name="Liu T."/>
            <person name="Pan Y.S."/>
            <person name="Xia L.Y."/>
            <person name="Li J."/>
            <person name="Zhao F."/>
            <person name="Cao W.C."/>
        </authorList>
    </citation>
    <scope>NUCLEOTIDE SEQUENCE [LARGE SCALE GENOMIC DNA]</scope>
    <source>
        <strain evidence="2">HaeL-2018</strain>
    </source>
</reference>
<comment type="caution">
    <text evidence="2">The sequence shown here is derived from an EMBL/GenBank/DDBJ whole genome shotgun (WGS) entry which is preliminary data.</text>
</comment>
<dbReference type="PANTHER" id="PTHR11505">
    <property type="entry name" value="L1 TRANSPOSABLE ELEMENT-RELATED"/>
    <property type="match status" value="1"/>
</dbReference>
<accession>A0A9J6G1T4</accession>
<dbReference type="InterPro" id="IPR004244">
    <property type="entry name" value="Transposase_22"/>
</dbReference>
<proteinExistence type="predicted"/>
<evidence type="ECO:0000256" key="1">
    <source>
        <dbReference type="SAM" id="Coils"/>
    </source>
</evidence>
<dbReference type="VEuPathDB" id="VectorBase:HLOH_048022"/>
<organism evidence="2 3">
    <name type="scientific">Haemaphysalis longicornis</name>
    <name type="common">Bush tick</name>
    <dbReference type="NCBI Taxonomy" id="44386"/>
    <lineage>
        <taxon>Eukaryota</taxon>
        <taxon>Metazoa</taxon>
        <taxon>Ecdysozoa</taxon>
        <taxon>Arthropoda</taxon>
        <taxon>Chelicerata</taxon>
        <taxon>Arachnida</taxon>
        <taxon>Acari</taxon>
        <taxon>Parasitiformes</taxon>
        <taxon>Ixodida</taxon>
        <taxon>Ixodoidea</taxon>
        <taxon>Ixodidae</taxon>
        <taxon>Haemaphysalinae</taxon>
        <taxon>Haemaphysalis</taxon>
    </lineage>
</organism>
<dbReference type="EMBL" id="JABSTR010000005">
    <property type="protein sequence ID" value="KAH9369394.1"/>
    <property type="molecule type" value="Genomic_DNA"/>
</dbReference>